<keyword evidence="8" id="KW-0560">Oxidoreductase</keyword>
<dbReference type="GO" id="GO:0070813">
    <property type="term" value="P:hydrogen sulfide metabolic process"/>
    <property type="evidence" value="ECO:0007669"/>
    <property type="project" value="TreeGrafter"/>
</dbReference>
<dbReference type="EC" id="1.13.11.18" evidence="12"/>
<dbReference type="AlphaFoldDB" id="D8LQ30"/>
<dbReference type="FunFam" id="3.60.15.10:FF:000013">
    <property type="entry name" value="Persulfide dioxygenase ETHE1, mitochondrial"/>
    <property type="match status" value="1"/>
</dbReference>
<keyword evidence="5" id="KW-0809">Transit peptide</keyword>
<organism evidence="15 16">
    <name type="scientific">Ectocarpus siliculosus</name>
    <name type="common">Brown alga</name>
    <name type="synonym">Conferva siliculosa</name>
    <dbReference type="NCBI Taxonomy" id="2880"/>
    <lineage>
        <taxon>Eukaryota</taxon>
        <taxon>Sar</taxon>
        <taxon>Stramenopiles</taxon>
        <taxon>Ochrophyta</taxon>
        <taxon>PX clade</taxon>
        <taxon>Phaeophyceae</taxon>
        <taxon>Ectocarpales</taxon>
        <taxon>Ectocarpaceae</taxon>
        <taxon>Ectocarpus</taxon>
    </lineage>
</organism>
<evidence type="ECO:0000256" key="13">
    <source>
        <dbReference type="ARBA" id="ARBA00077964"/>
    </source>
</evidence>
<keyword evidence="16" id="KW-1185">Reference proteome</keyword>
<dbReference type="STRING" id="2880.D8LQ30"/>
<evidence type="ECO:0000256" key="5">
    <source>
        <dbReference type="ARBA" id="ARBA00022946"/>
    </source>
</evidence>
<evidence type="ECO:0000256" key="1">
    <source>
        <dbReference type="ARBA" id="ARBA00001954"/>
    </source>
</evidence>
<keyword evidence="7" id="KW-0007">Acetylation</keyword>
<evidence type="ECO:0000256" key="4">
    <source>
        <dbReference type="ARBA" id="ARBA00022723"/>
    </source>
</evidence>
<evidence type="ECO:0000256" key="3">
    <source>
        <dbReference type="ARBA" id="ARBA00006759"/>
    </source>
</evidence>
<dbReference type="PANTHER" id="PTHR43084:SF1">
    <property type="entry name" value="PERSULFIDE DIOXYGENASE ETHE1, MITOCHONDRIAL"/>
    <property type="match status" value="1"/>
</dbReference>
<evidence type="ECO:0000256" key="11">
    <source>
        <dbReference type="ARBA" id="ARBA00050990"/>
    </source>
</evidence>
<proteinExistence type="inferred from homology"/>
<dbReference type="Gene3D" id="3.90.190.10">
    <property type="entry name" value="Protein tyrosine phosphatase superfamily"/>
    <property type="match status" value="1"/>
</dbReference>
<dbReference type="GO" id="GO:0046872">
    <property type="term" value="F:metal ion binding"/>
    <property type="evidence" value="ECO:0007669"/>
    <property type="project" value="UniProtKB-KW"/>
</dbReference>
<evidence type="ECO:0000313" key="15">
    <source>
        <dbReference type="EMBL" id="CBN77410.1"/>
    </source>
</evidence>
<evidence type="ECO:0000256" key="10">
    <source>
        <dbReference type="ARBA" id="ARBA00023128"/>
    </source>
</evidence>
<keyword evidence="4" id="KW-0479">Metal-binding</keyword>
<dbReference type="Proteomes" id="UP000002630">
    <property type="component" value="Linkage Group LG27"/>
</dbReference>
<keyword evidence="10" id="KW-0496">Mitochondrion</keyword>
<sequence length="390" mass="42000">MELIDVCGGEVFITGQVGPDGDFAAATKDVASLVYLCKPQEGCLPDQAWESSSHKERVDLPLGPGLFEVRSALSAVDRINKMAKPILFMCKSANRAGAMASVFQGCRNGWSSEQTLEWAKPLGLKFLTMPPMVEWVSACVDSRFPKGGLIFRQLFEKESSTFTYILGDAETKQAVIIDPVDKTAERDSQMVTEMGLKPTLLLNTHVHADHITGTGKLKGLLPGGAKSGVSEASGGQADVKIHDGDKIRFGSRYLEARATPGHTAGCMTFVLDDKSACFTGDTLLVRGCGRTDFQGGSSETLYASVKGKIFTLPNDCTVYPGHDYQGRHSSTVGEEKAYNPRLTKPVEEFVSIMSNLNLPYPKQIDKAVPANMVCGICDEVEGGDKAEASV</sequence>
<comment type="subcellular location">
    <subcellularLocation>
        <location evidence="2">Mitochondrion</location>
    </subcellularLocation>
</comment>
<evidence type="ECO:0000256" key="6">
    <source>
        <dbReference type="ARBA" id="ARBA00022964"/>
    </source>
</evidence>
<reference evidence="15 16" key="1">
    <citation type="journal article" date="2010" name="Nature">
        <title>The Ectocarpus genome and the independent evolution of multicellularity in brown algae.</title>
        <authorList>
            <person name="Cock J.M."/>
            <person name="Sterck L."/>
            <person name="Rouze P."/>
            <person name="Scornet D."/>
            <person name="Allen A.E."/>
            <person name="Amoutzias G."/>
            <person name="Anthouard V."/>
            <person name="Artiguenave F."/>
            <person name="Aury J.M."/>
            <person name="Badger J.H."/>
            <person name="Beszteri B."/>
            <person name="Billiau K."/>
            <person name="Bonnet E."/>
            <person name="Bothwell J.H."/>
            <person name="Bowler C."/>
            <person name="Boyen C."/>
            <person name="Brownlee C."/>
            <person name="Carrano C.J."/>
            <person name="Charrier B."/>
            <person name="Cho G.Y."/>
            <person name="Coelho S.M."/>
            <person name="Collen J."/>
            <person name="Corre E."/>
            <person name="Da Silva C."/>
            <person name="Delage L."/>
            <person name="Delaroque N."/>
            <person name="Dittami S.M."/>
            <person name="Doulbeau S."/>
            <person name="Elias M."/>
            <person name="Farnham G."/>
            <person name="Gachon C.M."/>
            <person name="Gschloessl B."/>
            <person name="Heesch S."/>
            <person name="Jabbari K."/>
            <person name="Jubin C."/>
            <person name="Kawai H."/>
            <person name="Kimura K."/>
            <person name="Kloareg B."/>
            <person name="Kupper F.C."/>
            <person name="Lang D."/>
            <person name="Le Bail A."/>
            <person name="Leblanc C."/>
            <person name="Lerouge P."/>
            <person name="Lohr M."/>
            <person name="Lopez P.J."/>
            <person name="Martens C."/>
            <person name="Maumus F."/>
            <person name="Michel G."/>
            <person name="Miranda-Saavedra D."/>
            <person name="Morales J."/>
            <person name="Moreau H."/>
            <person name="Motomura T."/>
            <person name="Nagasato C."/>
            <person name="Napoli C.A."/>
            <person name="Nelson D.R."/>
            <person name="Nyvall-Collen P."/>
            <person name="Peters A.F."/>
            <person name="Pommier C."/>
            <person name="Potin P."/>
            <person name="Poulain J."/>
            <person name="Quesneville H."/>
            <person name="Read B."/>
            <person name="Rensing S.A."/>
            <person name="Ritter A."/>
            <person name="Rousvoal S."/>
            <person name="Samanta M."/>
            <person name="Samson G."/>
            <person name="Schroeder D.C."/>
            <person name="Segurens B."/>
            <person name="Strittmatter M."/>
            <person name="Tonon T."/>
            <person name="Tregear J.W."/>
            <person name="Valentin K."/>
            <person name="von Dassow P."/>
            <person name="Yamagishi T."/>
            <person name="Van de Peer Y."/>
            <person name="Wincker P."/>
        </authorList>
    </citation>
    <scope>NUCLEOTIDE SEQUENCE [LARGE SCALE GENOMIC DNA]</scope>
    <source>
        <strain evidence="16">Ec32 / CCAP1310/4</strain>
    </source>
</reference>
<evidence type="ECO:0000256" key="9">
    <source>
        <dbReference type="ARBA" id="ARBA00023004"/>
    </source>
</evidence>
<dbReference type="GO" id="GO:0006749">
    <property type="term" value="P:glutathione metabolic process"/>
    <property type="evidence" value="ECO:0007669"/>
    <property type="project" value="InterPro"/>
</dbReference>
<evidence type="ECO:0000256" key="2">
    <source>
        <dbReference type="ARBA" id="ARBA00004173"/>
    </source>
</evidence>
<evidence type="ECO:0000313" key="16">
    <source>
        <dbReference type="Proteomes" id="UP000002630"/>
    </source>
</evidence>
<name>D8LQ30_ECTSI</name>
<comment type="catalytic activity">
    <reaction evidence="11">
        <text>S-sulfanylglutathione + O2 + H2O = sulfite + glutathione + 2 H(+)</text>
        <dbReference type="Rhea" id="RHEA:12981"/>
        <dbReference type="ChEBI" id="CHEBI:15377"/>
        <dbReference type="ChEBI" id="CHEBI:15378"/>
        <dbReference type="ChEBI" id="CHEBI:15379"/>
        <dbReference type="ChEBI" id="CHEBI:17359"/>
        <dbReference type="ChEBI" id="CHEBI:57925"/>
        <dbReference type="ChEBI" id="CHEBI:58905"/>
        <dbReference type="EC" id="1.13.11.18"/>
    </reaction>
</comment>
<dbReference type="GO" id="GO:0005739">
    <property type="term" value="C:mitochondrion"/>
    <property type="evidence" value="ECO:0007669"/>
    <property type="project" value="UniProtKB-SubCell"/>
</dbReference>
<dbReference type="InParanoid" id="D8LQ30"/>
<evidence type="ECO:0000256" key="8">
    <source>
        <dbReference type="ARBA" id="ARBA00023002"/>
    </source>
</evidence>
<dbReference type="OrthoDB" id="449487at2759"/>
<accession>D8LQ30</accession>
<dbReference type="InterPro" id="IPR044528">
    <property type="entry name" value="POD-like_MBL-fold"/>
</dbReference>
<dbReference type="InterPro" id="IPR001279">
    <property type="entry name" value="Metallo-B-lactamas"/>
</dbReference>
<evidence type="ECO:0000256" key="7">
    <source>
        <dbReference type="ARBA" id="ARBA00022990"/>
    </source>
</evidence>
<dbReference type="SMART" id="SM00849">
    <property type="entry name" value="Lactamase_B"/>
    <property type="match status" value="1"/>
</dbReference>
<dbReference type="InterPro" id="IPR029021">
    <property type="entry name" value="Prot-tyrosine_phosphatase-like"/>
</dbReference>
<dbReference type="CDD" id="cd07724">
    <property type="entry name" value="POD-like_MBL-fold"/>
    <property type="match status" value="1"/>
</dbReference>
<dbReference type="PANTHER" id="PTHR43084">
    <property type="entry name" value="PERSULFIDE DIOXYGENASE ETHE1"/>
    <property type="match status" value="1"/>
</dbReference>
<dbReference type="EMBL" id="FN648807">
    <property type="protein sequence ID" value="CBN77410.1"/>
    <property type="molecule type" value="Genomic_DNA"/>
</dbReference>
<dbReference type="InterPro" id="IPR036866">
    <property type="entry name" value="RibonucZ/Hydroxyglut_hydro"/>
</dbReference>
<evidence type="ECO:0000259" key="14">
    <source>
        <dbReference type="SMART" id="SM00849"/>
    </source>
</evidence>
<comment type="similarity">
    <text evidence="3">Belongs to the metallo-beta-lactamase superfamily. Glyoxalase II family.</text>
</comment>
<evidence type="ECO:0000256" key="12">
    <source>
        <dbReference type="ARBA" id="ARBA00066686"/>
    </source>
</evidence>
<dbReference type="OMA" id="ICCYSAT"/>
<keyword evidence="6" id="KW-0223">Dioxygenase</keyword>
<protein>
    <recommendedName>
        <fullName evidence="12">persulfide dioxygenase</fullName>
        <ecNumber evidence="12">1.13.11.18</ecNumber>
    </recommendedName>
    <alternativeName>
        <fullName evidence="13">Sulfur dioxygenase ETHE1</fullName>
    </alternativeName>
</protein>
<feature type="domain" description="Metallo-beta-lactamase" evidence="14">
    <location>
        <begin position="160"/>
        <end position="322"/>
    </location>
</feature>
<dbReference type="Gene3D" id="3.60.15.10">
    <property type="entry name" value="Ribonuclease Z/Hydroxyacylglutathione hydrolase-like"/>
    <property type="match status" value="1"/>
</dbReference>
<keyword evidence="9" id="KW-0408">Iron</keyword>
<dbReference type="EMBL" id="FN649752">
    <property type="protein sequence ID" value="CBN77410.1"/>
    <property type="molecule type" value="Genomic_DNA"/>
</dbReference>
<comment type="cofactor">
    <cofactor evidence="1">
        <name>Fe(2+)</name>
        <dbReference type="ChEBI" id="CHEBI:29033"/>
    </cofactor>
</comment>
<dbReference type="SUPFAM" id="SSF56281">
    <property type="entry name" value="Metallo-hydrolase/oxidoreductase"/>
    <property type="match status" value="1"/>
</dbReference>
<dbReference type="eggNOG" id="KOG0814">
    <property type="taxonomic scope" value="Eukaryota"/>
</dbReference>
<gene>
    <name evidence="15" type="ORF">Esi_0059_0004</name>
</gene>
<dbReference type="InterPro" id="IPR051682">
    <property type="entry name" value="Mito_Persulfide_Diox"/>
</dbReference>
<dbReference type="GO" id="GO:0050313">
    <property type="term" value="F:sulfur dioxygenase activity"/>
    <property type="evidence" value="ECO:0007669"/>
    <property type="project" value="UniProtKB-EC"/>
</dbReference>
<dbReference type="Pfam" id="PF00753">
    <property type="entry name" value="Lactamase_B"/>
    <property type="match status" value="1"/>
</dbReference>